<dbReference type="Proteomes" id="UP000799750">
    <property type="component" value="Unassembled WGS sequence"/>
</dbReference>
<dbReference type="PRINTS" id="PR00837">
    <property type="entry name" value="V5TPXLIKE"/>
</dbReference>
<dbReference type="PANTHER" id="PTHR10334">
    <property type="entry name" value="CYSTEINE-RICH SECRETORY PROTEIN-RELATED"/>
    <property type="match status" value="1"/>
</dbReference>
<dbReference type="SUPFAM" id="SSF55797">
    <property type="entry name" value="PR-1-like"/>
    <property type="match status" value="1"/>
</dbReference>
<keyword evidence="1" id="KW-0732">Signal</keyword>
<dbReference type="AlphaFoldDB" id="A0A6A6RCC5"/>
<dbReference type="Gene3D" id="3.40.33.10">
    <property type="entry name" value="CAP"/>
    <property type="match status" value="1"/>
</dbReference>
<dbReference type="PROSITE" id="PS01009">
    <property type="entry name" value="CRISP_1"/>
    <property type="match status" value="1"/>
</dbReference>
<evidence type="ECO:0000313" key="3">
    <source>
        <dbReference type="EMBL" id="KAF2502455.1"/>
    </source>
</evidence>
<dbReference type="InterPro" id="IPR001283">
    <property type="entry name" value="CRISP-related"/>
</dbReference>
<evidence type="ECO:0000256" key="1">
    <source>
        <dbReference type="SAM" id="SignalP"/>
    </source>
</evidence>
<dbReference type="InterPro" id="IPR014044">
    <property type="entry name" value="CAP_dom"/>
</dbReference>
<name>A0A6A6RCC5_9PEZI</name>
<organism evidence="3 4">
    <name type="scientific">Lophium mytilinum</name>
    <dbReference type="NCBI Taxonomy" id="390894"/>
    <lineage>
        <taxon>Eukaryota</taxon>
        <taxon>Fungi</taxon>
        <taxon>Dikarya</taxon>
        <taxon>Ascomycota</taxon>
        <taxon>Pezizomycotina</taxon>
        <taxon>Dothideomycetes</taxon>
        <taxon>Pleosporomycetidae</taxon>
        <taxon>Mytilinidiales</taxon>
        <taxon>Mytilinidiaceae</taxon>
        <taxon>Lophium</taxon>
    </lineage>
</organism>
<keyword evidence="4" id="KW-1185">Reference proteome</keyword>
<protein>
    <submittedName>
        <fullName evidence="3">PR-1-like protein</fullName>
    </submittedName>
</protein>
<sequence>MKLTSLVSAAVLALGVVALPTPSDDQTQSAQPPDINDKRLQDQIIRAHNWMRGPHCAQRLTWDDGLAQAALAGTKACGKTLDHYDLGTNLAGQGPPPANREDYYYITWNIIAHSWGTEEEAKYDYNHPGFSEDTGHFTQVVWRDTSRVGCAWNICPSDTPFNARFYCGYHNAGNISPFYPQNVWPRVCAPFPEVGGRSVDTSPASPAPEQEEVNKLKIRAALAMAQDVWTHSAAEDNTENKEPGQEEVNKLKIRAAHAMPQDVWTHSAAKDETVSPDVAPLEEANKLKIRAAHAMPQDVWTHSAAKDEIDVWTHSAAKDEIVSPDIAPLDETNKLTIRAALPVAQDVWTHSAAKDGTVSPNGVDSAPVV</sequence>
<gene>
    <name evidence="3" type="ORF">BU16DRAFT_612119</name>
</gene>
<dbReference type="Pfam" id="PF00188">
    <property type="entry name" value="CAP"/>
    <property type="match status" value="1"/>
</dbReference>
<accession>A0A6A6RCC5</accession>
<dbReference type="GO" id="GO:0005576">
    <property type="term" value="C:extracellular region"/>
    <property type="evidence" value="ECO:0007669"/>
    <property type="project" value="InterPro"/>
</dbReference>
<dbReference type="OrthoDB" id="337038at2759"/>
<feature type="chain" id="PRO_5025419260" evidence="1">
    <location>
        <begin position="19"/>
        <end position="369"/>
    </location>
</feature>
<dbReference type="InterPro" id="IPR018244">
    <property type="entry name" value="Allrgn_V5/Tpx1_CS"/>
</dbReference>
<reference evidence="3" key="1">
    <citation type="journal article" date="2020" name="Stud. Mycol.">
        <title>101 Dothideomycetes genomes: a test case for predicting lifestyles and emergence of pathogens.</title>
        <authorList>
            <person name="Haridas S."/>
            <person name="Albert R."/>
            <person name="Binder M."/>
            <person name="Bloem J."/>
            <person name="Labutti K."/>
            <person name="Salamov A."/>
            <person name="Andreopoulos B."/>
            <person name="Baker S."/>
            <person name="Barry K."/>
            <person name="Bills G."/>
            <person name="Bluhm B."/>
            <person name="Cannon C."/>
            <person name="Castanera R."/>
            <person name="Culley D."/>
            <person name="Daum C."/>
            <person name="Ezra D."/>
            <person name="Gonzalez J."/>
            <person name="Henrissat B."/>
            <person name="Kuo A."/>
            <person name="Liang C."/>
            <person name="Lipzen A."/>
            <person name="Lutzoni F."/>
            <person name="Magnuson J."/>
            <person name="Mondo S."/>
            <person name="Nolan M."/>
            <person name="Ohm R."/>
            <person name="Pangilinan J."/>
            <person name="Park H.-J."/>
            <person name="Ramirez L."/>
            <person name="Alfaro M."/>
            <person name="Sun H."/>
            <person name="Tritt A."/>
            <person name="Yoshinaga Y."/>
            <person name="Zwiers L.-H."/>
            <person name="Turgeon B."/>
            <person name="Goodwin S."/>
            <person name="Spatafora J."/>
            <person name="Crous P."/>
            <person name="Grigoriev I."/>
        </authorList>
    </citation>
    <scope>NUCLEOTIDE SEQUENCE</scope>
    <source>
        <strain evidence="3">CBS 269.34</strain>
    </source>
</reference>
<evidence type="ECO:0000313" key="4">
    <source>
        <dbReference type="Proteomes" id="UP000799750"/>
    </source>
</evidence>
<proteinExistence type="predicted"/>
<feature type="signal peptide" evidence="1">
    <location>
        <begin position="1"/>
        <end position="18"/>
    </location>
</feature>
<dbReference type="SMART" id="SM00198">
    <property type="entry name" value="SCP"/>
    <property type="match status" value="1"/>
</dbReference>
<evidence type="ECO:0000259" key="2">
    <source>
        <dbReference type="SMART" id="SM00198"/>
    </source>
</evidence>
<feature type="domain" description="SCP" evidence="2">
    <location>
        <begin position="39"/>
        <end position="177"/>
    </location>
</feature>
<dbReference type="EMBL" id="MU004181">
    <property type="protein sequence ID" value="KAF2502455.1"/>
    <property type="molecule type" value="Genomic_DNA"/>
</dbReference>
<dbReference type="InterPro" id="IPR035940">
    <property type="entry name" value="CAP_sf"/>
</dbReference>